<organism evidence="1 2">
    <name type="scientific">Steroidobacter agaridevorans</name>
    <dbReference type="NCBI Taxonomy" id="2695856"/>
    <lineage>
        <taxon>Bacteria</taxon>
        <taxon>Pseudomonadati</taxon>
        <taxon>Pseudomonadota</taxon>
        <taxon>Gammaproteobacteria</taxon>
        <taxon>Steroidobacterales</taxon>
        <taxon>Steroidobacteraceae</taxon>
        <taxon>Steroidobacter</taxon>
    </lineage>
</organism>
<evidence type="ECO:0000313" key="2">
    <source>
        <dbReference type="Proteomes" id="UP000445000"/>
    </source>
</evidence>
<comment type="caution">
    <text evidence="1">The sequence shown here is derived from an EMBL/GenBank/DDBJ whole genome shotgun (WGS) entry which is preliminary data.</text>
</comment>
<accession>A0A829YKB5</accession>
<reference evidence="2" key="1">
    <citation type="submission" date="2020-01" db="EMBL/GenBank/DDBJ databases">
        <title>'Steroidobacter agaridevorans' sp. nov., agar-degrading bacteria isolated from rhizosphere soils.</title>
        <authorList>
            <person name="Ikenaga M."/>
            <person name="Kataoka M."/>
            <person name="Murouchi A."/>
            <person name="Katsuragi S."/>
            <person name="Sakai M."/>
        </authorList>
    </citation>
    <scope>NUCLEOTIDE SEQUENCE [LARGE SCALE GENOMIC DNA]</scope>
    <source>
        <strain evidence="2">YU21-B</strain>
    </source>
</reference>
<gene>
    <name evidence="1" type="ORF">GCM10011487_56290</name>
</gene>
<dbReference type="EMBL" id="BLJN01000006">
    <property type="protein sequence ID" value="GFE83629.1"/>
    <property type="molecule type" value="Genomic_DNA"/>
</dbReference>
<dbReference type="AlphaFoldDB" id="A0A829YKB5"/>
<name>A0A829YKB5_9GAMM</name>
<keyword evidence="2" id="KW-1185">Reference proteome</keyword>
<proteinExistence type="predicted"/>
<protein>
    <submittedName>
        <fullName evidence="1">Uncharacterized protein</fullName>
    </submittedName>
</protein>
<sequence length="71" mass="7594">MFDRPVEGRASCTIDYYANALAFNTNEAGGKAILALVLAAEATGKPVRAYGTGTCTTYGHSVEDWEYGQTQ</sequence>
<dbReference type="Proteomes" id="UP000445000">
    <property type="component" value="Unassembled WGS sequence"/>
</dbReference>
<evidence type="ECO:0000313" key="1">
    <source>
        <dbReference type="EMBL" id="GFE83629.1"/>
    </source>
</evidence>